<accession>A0ABM1TQW4</accession>
<dbReference type="PANTHER" id="PTHR11920:SF335">
    <property type="entry name" value="GUANYLATE CYCLASE"/>
    <property type="match status" value="1"/>
</dbReference>
<keyword evidence="3" id="KW-0547">Nucleotide-binding</keyword>
<evidence type="ECO:0000256" key="6">
    <source>
        <dbReference type="ARBA" id="ARBA00023180"/>
    </source>
</evidence>
<dbReference type="GeneID" id="111089663"/>
<comment type="similarity">
    <text evidence="8">Belongs to the adenylyl cyclase class-4/guanylyl cyclase family.</text>
</comment>
<evidence type="ECO:0000313" key="13">
    <source>
        <dbReference type="RefSeq" id="XP_022258270.1"/>
    </source>
</evidence>
<evidence type="ECO:0000256" key="7">
    <source>
        <dbReference type="ARBA" id="ARBA00023239"/>
    </source>
</evidence>
<reference evidence="12 13" key="1">
    <citation type="submission" date="2025-05" db="UniProtKB">
        <authorList>
            <consortium name="RefSeq"/>
        </authorList>
    </citation>
    <scope>IDENTIFICATION</scope>
    <source>
        <tissue evidence="12 13">Muscle</tissue>
    </source>
</reference>
<dbReference type="CDD" id="cd07302">
    <property type="entry name" value="CHD"/>
    <property type="match status" value="1"/>
</dbReference>
<dbReference type="Pfam" id="PF00211">
    <property type="entry name" value="Guanylate_cyc"/>
    <property type="match status" value="1"/>
</dbReference>
<dbReference type="InterPro" id="IPR029787">
    <property type="entry name" value="Nucleotide_cyclase"/>
</dbReference>
<feature type="domain" description="Guanylate cyclase" evidence="10">
    <location>
        <begin position="1"/>
        <end position="77"/>
    </location>
</feature>
<comment type="subcellular location">
    <subcellularLocation>
        <location evidence="1">Membrane</location>
    </subcellularLocation>
</comment>
<keyword evidence="4" id="KW-1133">Transmembrane helix</keyword>
<dbReference type="SUPFAM" id="SSF55073">
    <property type="entry name" value="Nucleotide cyclase"/>
    <property type="match status" value="1"/>
</dbReference>
<dbReference type="SMART" id="SM00044">
    <property type="entry name" value="CYCc"/>
    <property type="match status" value="1"/>
</dbReference>
<evidence type="ECO:0000259" key="10">
    <source>
        <dbReference type="PROSITE" id="PS50125"/>
    </source>
</evidence>
<dbReference type="PROSITE" id="PS00452">
    <property type="entry name" value="GUANYLATE_CYCLASE_1"/>
    <property type="match status" value="1"/>
</dbReference>
<evidence type="ECO:0000256" key="9">
    <source>
        <dbReference type="SAM" id="MobiDB-lite"/>
    </source>
</evidence>
<dbReference type="Proteomes" id="UP000694941">
    <property type="component" value="Unplaced"/>
</dbReference>
<name>A0ABM1TQW4_LIMPO</name>
<evidence type="ECO:0000313" key="12">
    <source>
        <dbReference type="RefSeq" id="XP_022258269.1"/>
    </source>
</evidence>
<keyword evidence="5" id="KW-0472">Membrane</keyword>
<evidence type="ECO:0000256" key="4">
    <source>
        <dbReference type="ARBA" id="ARBA00022989"/>
    </source>
</evidence>
<keyword evidence="7 8" id="KW-0456">Lyase</keyword>
<keyword evidence="11" id="KW-1185">Reference proteome</keyword>
<evidence type="ECO:0000256" key="5">
    <source>
        <dbReference type="ARBA" id="ARBA00023136"/>
    </source>
</evidence>
<keyword evidence="6" id="KW-0325">Glycoprotein</keyword>
<dbReference type="Gene3D" id="3.30.70.1230">
    <property type="entry name" value="Nucleotide cyclase"/>
    <property type="match status" value="1"/>
</dbReference>
<dbReference type="InterPro" id="IPR050401">
    <property type="entry name" value="Cyclic_nucleotide_synthase"/>
</dbReference>
<dbReference type="RefSeq" id="XP_022258270.1">
    <property type="nucleotide sequence ID" value="XM_022402562.1"/>
</dbReference>
<dbReference type="PANTHER" id="PTHR11920">
    <property type="entry name" value="GUANYLYL CYCLASE"/>
    <property type="match status" value="1"/>
</dbReference>
<gene>
    <name evidence="12 13" type="primary">LOC111089663</name>
</gene>
<evidence type="ECO:0000256" key="1">
    <source>
        <dbReference type="ARBA" id="ARBA00004370"/>
    </source>
</evidence>
<dbReference type="PROSITE" id="PS50125">
    <property type="entry name" value="GUANYLATE_CYCLASE_2"/>
    <property type="match status" value="1"/>
</dbReference>
<evidence type="ECO:0000313" key="11">
    <source>
        <dbReference type="Proteomes" id="UP000694941"/>
    </source>
</evidence>
<evidence type="ECO:0000256" key="8">
    <source>
        <dbReference type="RuleBase" id="RU000405"/>
    </source>
</evidence>
<dbReference type="RefSeq" id="XP_022258269.1">
    <property type="nucleotide sequence ID" value="XM_022402561.1"/>
</dbReference>
<protein>
    <submittedName>
        <fullName evidence="12 13">Soluble guanylate cyclase 88E-like</fullName>
    </submittedName>
</protein>
<feature type="region of interest" description="Disordered" evidence="9">
    <location>
        <begin position="126"/>
        <end position="148"/>
    </location>
</feature>
<evidence type="ECO:0000256" key="2">
    <source>
        <dbReference type="ARBA" id="ARBA00022692"/>
    </source>
</evidence>
<organism evidence="11 13">
    <name type="scientific">Limulus polyphemus</name>
    <name type="common">Atlantic horseshoe crab</name>
    <dbReference type="NCBI Taxonomy" id="6850"/>
    <lineage>
        <taxon>Eukaryota</taxon>
        <taxon>Metazoa</taxon>
        <taxon>Ecdysozoa</taxon>
        <taxon>Arthropoda</taxon>
        <taxon>Chelicerata</taxon>
        <taxon>Merostomata</taxon>
        <taxon>Xiphosura</taxon>
        <taxon>Limulidae</taxon>
        <taxon>Limulus</taxon>
    </lineage>
</organism>
<keyword evidence="2" id="KW-0812">Transmembrane</keyword>
<sequence length="320" mass="35462">MGVSGAPDVDPKHAENVCDMALDMVQVIGGLKDTSTGQSLKIRVGVHSGAVVAGVVGMKMPRYCLFGDTVNTASRMESTSEALKIHISEITKQQLDDNDWEISERGTIPVKGKGEMKTYWLNKRKGDRRPVTNQPKISCTPPKVDNEDTRSLYTPVTFDEVARRSASPALTSQPVSTPVIEIPDTTIKPGNGKNVAPATTGPMLLSVSSHSHSSPANQHCQRCKKVRIPKQAWTNEPVYPGVNGWMKPHQFNHHHHWHNSGPYHMYGSQLAYSSYFPMYYESHMKNYGRGQLSMLSNGRDHSCCWNKSERAINTNTCSIL</sequence>
<evidence type="ECO:0000256" key="3">
    <source>
        <dbReference type="ARBA" id="ARBA00022741"/>
    </source>
</evidence>
<dbReference type="InterPro" id="IPR001054">
    <property type="entry name" value="A/G_cyclase"/>
</dbReference>
<dbReference type="InterPro" id="IPR018297">
    <property type="entry name" value="A/G_cyclase_CS"/>
</dbReference>
<proteinExistence type="inferred from homology"/>